<proteinExistence type="predicted"/>
<feature type="chain" id="PRO_5007806789" evidence="1">
    <location>
        <begin position="21"/>
        <end position="233"/>
    </location>
</feature>
<accession>A0A139HKC8</accession>
<keyword evidence="3" id="KW-1185">Reference proteome</keyword>
<feature type="signal peptide" evidence="1">
    <location>
        <begin position="1"/>
        <end position="20"/>
    </location>
</feature>
<dbReference type="AlphaFoldDB" id="A0A139HKC8"/>
<keyword evidence="1" id="KW-0732">Signal</keyword>
<evidence type="ECO:0000256" key="1">
    <source>
        <dbReference type="SAM" id="SignalP"/>
    </source>
</evidence>
<dbReference type="Proteomes" id="UP000070133">
    <property type="component" value="Unassembled WGS sequence"/>
</dbReference>
<dbReference type="EMBL" id="LFZN01000035">
    <property type="protein sequence ID" value="KXT02945.1"/>
    <property type="molecule type" value="Genomic_DNA"/>
</dbReference>
<sequence length="233" mass="24505">MNSVLVVALGTMALASPVRRSVSPMRRDYGYQFSNAFSTGPVADDTFIREANTTLILPKTNSPQTGNLALWPGMGTSGGDLIQGLAISVSDGTSGCPKESGRWCIVASTLEGTQQMGNYVSADPGSSVTFHYKYNDDTTKYDQTVSLNGTPVSTISTESGKAQGWGTAVECQQAACGTVPAHKYIDTTLIMDVADPDYDQTKGTTGATGDMVTSDSGKTWTIATIAINAHTYS</sequence>
<comment type="caution">
    <text evidence="2">The sequence shown here is derived from an EMBL/GenBank/DDBJ whole genome shotgun (WGS) entry which is preliminary data.</text>
</comment>
<organism evidence="2 3">
    <name type="scientific">Pseudocercospora eumusae</name>
    <dbReference type="NCBI Taxonomy" id="321146"/>
    <lineage>
        <taxon>Eukaryota</taxon>
        <taxon>Fungi</taxon>
        <taxon>Dikarya</taxon>
        <taxon>Ascomycota</taxon>
        <taxon>Pezizomycotina</taxon>
        <taxon>Dothideomycetes</taxon>
        <taxon>Dothideomycetidae</taxon>
        <taxon>Mycosphaerellales</taxon>
        <taxon>Mycosphaerellaceae</taxon>
        <taxon>Pseudocercospora</taxon>
    </lineage>
</organism>
<name>A0A139HKC8_9PEZI</name>
<reference evidence="2 3" key="1">
    <citation type="submission" date="2015-07" db="EMBL/GenBank/DDBJ databases">
        <title>Comparative genomics of the Sigatoka disease complex on banana suggests a link between parallel evolutionary changes in Pseudocercospora fijiensis and Pseudocercospora eumusae and increased virulence on the banana host.</title>
        <authorList>
            <person name="Chang T.-C."/>
            <person name="Salvucci A."/>
            <person name="Crous P.W."/>
            <person name="Stergiopoulos I."/>
        </authorList>
    </citation>
    <scope>NUCLEOTIDE SEQUENCE [LARGE SCALE GENOMIC DNA]</scope>
    <source>
        <strain evidence="2 3">CBS 114824</strain>
    </source>
</reference>
<gene>
    <name evidence="2" type="ORF">AC578_10597</name>
</gene>
<evidence type="ECO:0000313" key="3">
    <source>
        <dbReference type="Proteomes" id="UP000070133"/>
    </source>
</evidence>
<dbReference type="OrthoDB" id="5086500at2759"/>
<evidence type="ECO:0000313" key="2">
    <source>
        <dbReference type="EMBL" id="KXT02945.1"/>
    </source>
</evidence>
<protein>
    <submittedName>
        <fullName evidence="2">Uncharacterized protein</fullName>
    </submittedName>
</protein>